<organism evidence="4 5">
    <name type="scientific">Aquibacillus salsiterrae</name>
    <dbReference type="NCBI Taxonomy" id="2950439"/>
    <lineage>
        <taxon>Bacteria</taxon>
        <taxon>Bacillati</taxon>
        <taxon>Bacillota</taxon>
        <taxon>Bacilli</taxon>
        <taxon>Bacillales</taxon>
        <taxon>Bacillaceae</taxon>
        <taxon>Aquibacillus</taxon>
    </lineage>
</organism>
<dbReference type="Gene3D" id="3.90.1150.10">
    <property type="entry name" value="Aspartate Aminotransferase, domain 1"/>
    <property type="match status" value="1"/>
</dbReference>
<keyword evidence="5" id="KW-1185">Reference proteome</keyword>
<dbReference type="InterPro" id="IPR015424">
    <property type="entry name" value="PyrdxlP-dep_Trfase"/>
</dbReference>
<feature type="domain" description="Aminotransferase class V" evidence="3">
    <location>
        <begin position="2"/>
        <end position="357"/>
    </location>
</feature>
<dbReference type="RefSeq" id="WP_272444613.1">
    <property type="nucleotide sequence ID" value="NZ_JAMQKC010000001.1"/>
</dbReference>
<dbReference type="NCBIfam" id="NF002806">
    <property type="entry name" value="PRK02948.1"/>
    <property type="match status" value="1"/>
</dbReference>
<dbReference type="InterPro" id="IPR015422">
    <property type="entry name" value="PyrdxlP-dep_Trfase_small"/>
</dbReference>
<sequence>MIYLDYAATTPISETALHVFNEVSRRYFGNTNSLHDTGTSAKTLYENCKRQLAQLIGGEPSALHFTSGGTDGNQKAIEALLHAAKSKGNHIITTALEHKSIVNYLSYLEANDGYDVSIVPVDTNGIVDINELKKYIKKETVLVSIQHANSEIGVIQPISQIGTLLKEKGILFHCDCVQTFGKIPIDVNRLLVDSLTVSSHKVYGPKGVGAIYLTPSIEKLDLAALKLPYSGTINLPGIASFVAAAQETTELMEEEYSRLHQLRAYFTDQLLQRQLDVEVITTHDQLPHIIGLIIGKIQGDYAMLELNRYGIEVSTGSACTAGMQEPSKTLLAIGKDKTKAKQFIRLSLGRSTSKNSLNDVIKTCAKIIQSFS</sequence>
<comment type="caution">
    <text evidence="4">The sequence shown here is derived from an EMBL/GenBank/DDBJ whole genome shotgun (WGS) entry which is preliminary data.</text>
</comment>
<dbReference type="EMBL" id="JAMQKC010000001">
    <property type="protein sequence ID" value="MDC3415655.1"/>
    <property type="molecule type" value="Genomic_DNA"/>
</dbReference>
<proteinExistence type="predicted"/>
<dbReference type="InterPro" id="IPR000192">
    <property type="entry name" value="Aminotrans_V_dom"/>
</dbReference>
<gene>
    <name evidence="4" type="ORF">NC799_01855</name>
</gene>
<dbReference type="Gene3D" id="1.10.260.50">
    <property type="match status" value="1"/>
</dbReference>
<dbReference type="Gene3D" id="3.40.640.10">
    <property type="entry name" value="Type I PLP-dependent aspartate aminotransferase-like (Major domain)"/>
    <property type="match status" value="1"/>
</dbReference>
<evidence type="ECO:0000259" key="3">
    <source>
        <dbReference type="Pfam" id="PF00266"/>
    </source>
</evidence>
<reference evidence="4" key="1">
    <citation type="submission" date="2022-06" db="EMBL/GenBank/DDBJ databases">
        <title>Aquibacillus sp. a new bacterium isolated from soil saline samples.</title>
        <authorList>
            <person name="Galisteo C."/>
            <person name="De La Haba R."/>
            <person name="Sanchez-Porro C."/>
            <person name="Ventosa A."/>
        </authorList>
    </citation>
    <scope>NUCLEOTIDE SEQUENCE</scope>
    <source>
        <strain evidence="4">3ASR75-54</strain>
    </source>
</reference>
<dbReference type="SUPFAM" id="SSF53383">
    <property type="entry name" value="PLP-dependent transferases"/>
    <property type="match status" value="1"/>
</dbReference>
<evidence type="ECO:0000313" key="5">
    <source>
        <dbReference type="Proteomes" id="UP001145069"/>
    </source>
</evidence>
<comment type="cofactor">
    <cofactor evidence="1">
        <name>pyridoxal 5'-phosphate</name>
        <dbReference type="ChEBI" id="CHEBI:597326"/>
    </cofactor>
</comment>
<evidence type="ECO:0000256" key="2">
    <source>
        <dbReference type="ARBA" id="ARBA00022898"/>
    </source>
</evidence>
<dbReference type="InterPro" id="IPR015421">
    <property type="entry name" value="PyrdxlP-dep_Trfase_major"/>
</dbReference>
<evidence type="ECO:0000256" key="1">
    <source>
        <dbReference type="ARBA" id="ARBA00001933"/>
    </source>
</evidence>
<dbReference type="AlphaFoldDB" id="A0A9X3WAK1"/>
<dbReference type="Proteomes" id="UP001145069">
    <property type="component" value="Unassembled WGS sequence"/>
</dbReference>
<dbReference type="InterPro" id="IPR016454">
    <property type="entry name" value="Cysteine_dSase"/>
</dbReference>
<evidence type="ECO:0000313" key="4">
    <source>
        <dbReference type="EMBL" id="MDC3415655.1"/>
    </source>
</evidence>
<dbReference type="PANTHER" id="PTHR11601">
    <property type="entry name" value="CYSTEINE DESULFURYLASE FAMILY MEMBER"/>
    <property type="match status" value="1"/>
</dbReference>
<accession>A0A9X3WAK1</accession>
<dbReference type="GO" id="GO:0003824">
    <property type="term" value="F:catalytic activity"/>
    <property type="evidence" value="ECO:0007669"/>
    <property type="project" value="UniProtKB-ARBA"/>
</dbReference>
<dbReference type="PIRSF" id="PIRSF005572">
    <property type="entry name" value="NifS"/>
    <property type="match status" value="1"/>
</dbReference>
<keyword evidence="2" id="KW-0663">Pyridoxal phosphate</keyword>
<dbReference type="Pfam" id="PF00266">
    <property type="entry name" value="Aminotran_5"/>
    <property type="match status" value="1"/>
</dbReference>
<protein>
    <submittedName>
        <fullName evidence="4">IscS subfamily cysteine desulfurase</fullName>
    </submittedName>
</protein>
<name>A0A9X3WAK1_9BACI</name>
<dbReference type="PANTHER" id="PTHR11601:SF36">
    <property type="entry name" value="CYSTEINE DESULFURASE NIFS-RELATED"/>
    <property type="match status" value="1"/>
</dbReference>